<reference evidence="2" key="1">
    <citation type="submission" date="2016-05" db="EMBL/GenBank/DDBJ databases">
        <authorList>
            <person name="Lavstsen T."/>
            <person name="Jespersen J.S."/>
        </authorList>
    </citation>
    <scope>NUCLEOTIDE SEQUENCE</scope>
    <source>
        <strain evidence="2">PFRJS10</strain>
    </source>
</reference>
<gene>
    <name evidence="2" type="ORF">PFR_JS10_457</name>
</gene>
<name>A0A2C7AQB3_9ACTN</name>
<dbReference type="InterPro" id="IPR018306">
    <property type="entry name" value="Phage_T5_Orf172_DNA-bd"/>
</dbReference>
<dbReference type="Pfam" id="PF13455">
    <property type="entry name" value="MUG113"/>
    <property type="match status" value="1"/>
</dbReference>
<organism evidence="2">
    <name type="scientific">Propionibacterium freudenreichii</name>
    <dbReference type="NCBI Taxonomy" id="1744"/>
    <lineage>
        <taxon>Bacteria</taxon>
        <taxon>Bacillati</taxon>
        <taxon>Actinomycetota</taxon>
        <taxon>Actinomycetes</taxon>
        <taxon>Propionibacteriales</taxon>
        <taxon>Propionibacteriaceae</taxon>
        <taxon>Propionibacterium</taxon>
    </lineage>
</organism>
<sequence>MPHPSVFRKRLGSVDDQVDALYGWAFERPEWADVADLLGPLIRSRSMSGSDSASKGAVQGSVYLFASAGYFKIGRSNHVGRRSYEVALQLPEKLEILHEIETDDPEGIESYWHRRFADKRTNGEWFKLSAEDISAFKRRKYQ</sequence>
<dbReference type="EMBL" id="LT576035">
    <property type="protein sequence ID" value="SBN38100.1"/>
    <property type="molecule type" value="Genomic_DNA"/>
</dbReference>
<evidence type="ECO:0000259" key="1">
    <source>
        <dbReference type="SMART" id="SM00974"/>
    </source>
</evidence>
<dbReference type="SMART" id="SM00974">
    <property type="entry name" value="T5orf172"/>
    <property type="match status" value="1"/>
</dbReference>
<accession>A0A2C7AQB3</accession>
<dbReference type="AlphaFoldDB" id="A0A2C7AQB3"/>
<proteinExistence type="predicted"/>
<protein>
    <recommendedName>
        <fullName evidence="1">Bacteriophage T5 Orf172 DNA-binding domain-containing protein</fullName>
    </recommendedName>
</protein>
<feature type="domain" description="Bacteriophage T5 Orf172 DNA-binding" evidence="1">
    <location>
        <begin position="65"/>
        <end position="140"/>
    </location>
</feature>
<evidence type="ECO:0000313" key="2">
    <source>
        <dbReference type="EMBL" id="SBN38100.1"/>
    </source>
</evidence>